<dbReference type="InterPro" id="IPR036849">
    <property type="entry name" value="Enolase-like_C_sf"/>
</dbReference>
<dbReference type="RefSeq" id="WP_344810695.1">
    <property type="nucleotide sequence ID" value="NZ_BAAAYX010000002.1"/>
</dbReference>
<dbReference type="Pfam" id="PF02746">
    <property type="entry name" value="MR_MLE_N"/>
    <property type="match status" value="1"/>
</dbReference>
<dbReference type="SMART" id="SM00922">
    <property type="entry name" value="MR_MLE"/>
    <property type="match status" value="1"/>
</dbReference>
<dbReference type="EMBL" id="BAAAYX010000002">
    <property type="protein sequence ID" value="GAA3692605.1"/>
    <property type="molecule type" value="Genomic_DNA"/>
</dbReference>
<dbReference type="PANTHER" id="PTHR13794:SF58">
    <property type="entry name" value="MITOCHONDRIAL ENOLASE SUPERFAMILY MEMBER 1"/>
    <property type="match status" value="1"/>
</dbReference>
<dbReference type="CDD" id="cd03316">
    <property type="entry name" value="MR_like"/>
    <property type="match status" value="1"/>
</dbReference>
<dbReference type="Pfam" id="PF13378">
    <property type="entry name" value="MR_MLE_C"/>
    <property type="match status" value="1"/>
</dbReference>
<dbReference type="SFLD" id="SFLDG00179">
    <property type="entry name" value="mandelate_racemase"/>
    <property type="match status" value="1"/>
</dbReference>
<comment type="cofactor">
    <cofactor evidence="1">
        <name>Mg(2+)</name>
        <dbReference type="ChEBI" id="CHEBI:18420"/>
    </cofactor>
</comment>
<dbReference type="PANTHER" id="PTHR13794">
    <property type="entry name" value="ENOLASE SUPERFAMILY, MANDELATE RACEMASE"/>
    <property type="match status" value="1"/>
</dbReference>
<protein>
    <submittedName>
        <fullName evidence="5">Mandelate racemase/muconate lactonizing enzyme family protein</fullName>
    </submittedName>
</protein>
<keyword evidence="3" id="KW-0460">Magnesium</keyword>
<dbReference type="InterPro" id="IPR029065">
    <property type="entry name" value="Enolase_C-like"/>
</dbReference>
<dbReference type="InterPro" id="IPR029017">
    <property type="entry name" value="Enolase-like_N"/>
</dbReference>
<evidence type="ECO:0000256" key="2">
    <source>
        <dbReference type="ARBA" id="ARBA00022723"/>
    </source>
</evidence>
<gene>
    <name evidence="5" type="ORF">GCM10022204_05100</name>
</gene>
<dbReference type="InterPro" id="IPR046945">
    <property type="entry name" value="RHMD-like"/>
</dbReference>
<name>A0ABP7CQL7_9ACTN</name>
<dbReference type="InterPro" id="IPR013341">
    <property type="entry name" value="Mandelate_racemase_N_dom"/>
</dbReference>
<sequence>MPNPSRPTPSIPSAAPPRVPDLTITDVRAVFCRLDQVDAERCDGTQDTLLIFVTASDGTVGVGEVDSAPLVAKAVVEAEPSHLIARGLRSILLGRNPLDIDVCWHAMVDGSRYFAGGATMHAISGVDIALWDLAGQVLGVPVARLLGGARSSWLDAYASLVMPDTAALAAREAARYAERGYRRIKFGWGPIGQDLAFNESLVREIRRAAGDDVTIMIDAGQVWDTKTALRMASMLESYDVGWLEEPVAPDNLTGYRALADRSSLVIAGGEAESDYGAFERLIDEGGVDLIQPDLARCGGLTQGRRLAWLAHTRHRRVVPHAFKSGVLVAASTHFAAAIPGGGLIEHTVSTSPIARDLVRREIEFVDGRVRVPLDRPGLGIEIDQAVLERLRVR</sequence>
<evidence type="ECO:0000256" key="1">
    <source>
        <dbReference type="ARBA" id="ARBA00001946"/>
    </source>
</evidence>
<feature type="domain" description="Mandelate racemase/muconate lactonizing enzyme C-terminal" evidence="4">
    <location>
        <begin position="166"/>
        <end position="265"/>
    </location>
</feature>
<dbReference type="SFLD" id="SFLDS00001">
    <property type="entry name" value="Enolase"/>
    <property type="match status" value="1"/>
</dbReference>
<evidence type="ECO:0000259" key="4">
    <source>
        <dbReference type="SMART" id="SM00922"/>
    </source>
</evidence>
<dbReference type="InterPro" id="IPR018110">
    <property type="entry name" value="Mandel_Rmase/mucon_lact_enz_CS"/>
</dbReference>
<accession>A0ABP7CQL7</accession>
<dbReference type="SUPFAM" id="SSF51604">
    <property type="entry name" value="Enolase C-terminal domain-like"/>
    <property type="match status" value="1"/>
</dbReference>
<dbReference type="Proteomes" id="UP001500051">
    <property type="component" value="Unassembled WGS sequence"/>
</dbReference>
<evidence type="ECO:0000313" key="6">
    <source>
        <dbReference type="Proteomes" id="UP001500051"/>
    </source>
</evidence>
<evidence type="ECO:0000313" key="5">
    <source>
        <dbReference type="EMBL" id="GAA3692605.1"/>
    </source>
</evidence>
<reference evidence="6" key="1">
    <citation type="journal article" date="2019" name="Int. J. Syst. Evol. Microbiol.">
        <title>The Global Catalogue of Microorganisms (GCM) 10K type strain sequencing project: providing services to taxonomists for standard genome sequencing and annotation.</title>
        <authorList>
            <consortium name="The Broad Institute Genomics Platform"/>
            <consortium name="The Broad Institute Genome Sequencing Center for Infectious Disease"/>
            <person name="Wu L."/>
            <person name="Ma J."/>
        </authorList>
    </citation>
    <scope>NUCLEOTIDE SEQUENCE [LARGE SCALE GENOMIC DNA]</scope>
    <source>
        <strain evidence="6">JCM 16548</strain>
    </source>
</reference>
<dbReference type="Gene3D" id="3.20.20.120">
    <property type="entry name" value="Enolase-like C-terminal domain"/>
    <property type="match status" value="1"/>
</dbReference>
<keyword evidence="6" id="KW-1185">Reference proteome</keyword>
<dbReference type="SUPFAM" id="SSF54826">
    <property type="entry name" value="Enolase N-terminal domain-like"/>
    <property type="match status" value="1"/>
</dbReference>
<evidence type="ECO:0000256" key="3">
    <source>
        <dbReference type="ARBA" id="ARBA00022842"/>
    </source>
</evidence>
<keyword evidence="2" id="KW-0479">Metal-binding</keyword>
<proteinExistence type="predicted"/>
<comment type="caution">
    <text evidence="5">The sequence shown here is derived from an EMBL/GenBank/DDBJ whole genome shotgun (WGS) entry which is preliminary data.</text>
</comment>
<dbReference type="InterPro" id="IPR013342">
    <property type="entry name" value="Mandelate_racemase_C"/>
</dbReference>
<dbReference type="PROSITE" id="PS00908">
    <property type="entry name" value="MR_MLE_1"/>
    <property type="match status" value="1"/>
</dbReference>
<dbReference type="Gene3D" id="3.30.390.10">
    <property type="entry name" value="Enolase-like, N-terminal domain"/>
    <property type="match status" value="1"/>
</dbReference>
<organism evidence="5 6">
    <name type="scientific">Microlunatus aurantiacus</name>
    <dbReference type="NCBI Taxonomy" id="446786"/>
    <lineage>
        <taxon>Bacteria</taxon>
        <taxon>Bacillati</taxon>
        <taxon>Actinomycetota</taxon>
        <taxon>Actinomycetes</taxon>
        <taxon>Propionibacteriales</taxon>
        <taxon>Propionibacteriaceae</taxon>
        <taxon>Microlunatus</taxon>
    </lineage>
</organism>